<feature type="region of interest" description="Disordered" evidence="1">
    <location>
        <begin position="110"/>
        <end position="130"/>
    </location>
</feature>
<evidence type="ECO:0000256" key="1">
    <source>
        <dbReference type="SAM" id="MobiDB-lite"/>
    </source>
</evidence>
<dbReference type="AlphaFoldDB" id="A0A6J5K9F7"/>
<accession>A0A6J5K9F7</accession>
<name>A0A6J5K9F7_9BURK</name>
<organism evidence="2 3">
    <name type="scientific">Paraburkholderia phenoliruptrix</name>
    <dbReference type="NCBI Taxonomy" id="252970"/>
    <lineage>
        <taxon>Bacteria</taxon>
        <taxon>Pseudomonadati</taxon>
        <taxon>Pseudomonadota</taxon>
        <taxon>Betaproteobacteria</taxon>
        <taxon>Burkholderiales</taxon>
        <taxon>Burkholderiaceae</taxon>
        <taxon>Paraburkholderia</taxon>
    </lineage>
</organism>
<dbReference type="EMBL" id="CADILN010000004">
    <property type="protein sequence ID" value="CAB4049595.1"/>
    <property type="molecule type" value="Genomic_DNA"/>
</dbReference>
<protein>
    <submittedName>
        <fullName evidence="2">Uncharacterized protein</fullName>
    </submittedName>
</protein>
<evidence type="ECO:0000313" key="3">
    <source>
        <dbReference type="Proteomes" id="UP000494102"/>
    </source>
</evidence>
<dbReference type="Proteomes" id="UP000494102">
    <property type="component" value="Unassembled WGS sequence"/>
</dbReference>
<feature type="compositionally biased region" description="Low complexity" evidence="1">
    <location>
        <begin position="116"/>
        <end position="129"/>
    </location>
</feature>
<evidence type="ECO:0000313" key="2">
    <source>
        <dbReference type="EMBL" id="CAB4049595.1"/>
    </source>
</evidence>
<reference evidence="2 3" key="1">
    <citation type="submission" date="2020-04" db="EMBL/GenBank/DDBJ databases">
        <authorList>
            <person name="De Canck E."/>
        </authorList>
    </citation>
    <scope>NUCLEOTIDE SEQUENCE [LARGE SCALE GENOMIC DNA]</scope>
    <source>
        <strain evidence="2 3">LMG 9964</strain>
    </source>
</reference>
<gene>
    <name evidence="2" type="ORF">LMG9964_03255</name>
</gene>
<proteinExistence type="predicted"/>
<sequence length="190" mass="20177">MLWSFERPLHSESRPMLNAQFSAKETLGDRSGAPAAGWFAPIRDSASANGTSRVNGRISPESITIVPTGKQMNDRTRRHTANAIARIPPDCDNRTARADYIPVAPAALPSRPRENAAGAASSRAVSSGKSNHDAFAGATNSLVYVRCRSICLPLIAGLIVDRTLRTFSGPPAGILPSGVYIAMVDFNACT</sequence>